<dbReference type="Proteomes" id="UP001354798">
    <property type="component" value="Segment"/>
</dbReference>
<protein>
    <submittedName>
        <fullName evidence="1">Uncharacterized protein</fullName>
    </submittedName>
</protein>
<reference evidence="1 2" key="1">
    <citation type="submission" date="2023-12" db="EMBL/GenBank/DDBJ databases">
        <title>Efficient gene editing system CRISPR-Cas12a for Pseudomonas aeruginosa bacteriophages.</title>
        <authorList>
            <person name="Yan B."/>
            <person name="Chen Y."/>
            <person name="Liu Y."/>
        </authorList>
    </citation>
    <scope>NUCLEOTIDE SEQUENCE [LARGE SCALE GENOMIC DNA]</scope>
</reference>
<sequence>MDIWIALPFLEFGLNIGEWESQFLLGMTATAIFIHLMLRK</sequence>
<dbReference type="EMBL" id="OR941786">
    <property type="protein sequence ID" value="WVX90895.1"/>
    <property type="molecule type" value="Genomic_DNA"/>
</dbReference>
<evidence type="ECO:0000313" key="2">
    <source>
        <dbReference type="Proteomes" id="UP001354798"/>
    </source>
</evidence>
<organism evidence="1 2">
    <name type="scientific">Pseudomonas phage PJNP013</name>
    <dbReference type="NCBI Taxonomy" id="3108093"/>
    <lineage>
        <taxon>Viruses</taxon>
        <taxon>Duplodnaviria</taxon>
        <taxon>Heunggongvirae</taxon>
        <taxon>Uroviricota</taxon>
        <taxon>Caudoviricetes</taxon>
        <taxon>Autographivirales</taxon>
        <taxon>Autoscriptoviridae</taxon>
        <taxon>Krylovirinae</taxon>
        <taxon>Phikmvvirus</taxon>
        <taxon>Phikmvvirus PJNP013</taxon>
    </lineage>
</organism>
<evidence type="ECO:0000313" key="1">
    <source>
        <dbReference type="EMBL" id="WVX90895.1"/>
    </source>
</evidence>
<accession>A0ABZ2CNL7</accession>
<proteinExistence type="predicted"/>
<keyword evidence="2" id="KW-1185">Reference proteome</keyword>
<name>A0ABZ2CNL7_9CAUD</name>